<accession>A0A412GHD5</accession>
<dbReference type="InterPro" id="IPR017937">
    <property type="entry name" value="Thioredoxin_CS"/>
</dbReference>
<dbReference type="PANTHER" id="PTHR32234">
    <property type="entry name" value="THIOL:DISULFIDE INTERCHANGE PROTEIN DSBD"/>
    <property type="match status" value="1"/>
</dbReference>
<sequence length="360" mass="41754">MKKTLITLLFGLTLATGTVTAQTNFRNIDFNEALKQSQAENKLVFIDFYTDWCGPCRKMSKEVFPQKQVGDFFNAQFVSIKLNAEKEGKALAQQFNIKAYPTFIIADQQGNAKVTITGAFPADAFITKVKNELNPELTPERMKQRYESGERTPELVNAYAMDFMEKKKYDEGYKIINDYFNSLTDKQKLSAENLFVFSRYTFDISDPKCQYWVKHINQADAKVKEEALSHIQKLYHSALSTYLSGYTFEENKYNEAEYQQTKKDIRSLKLDKKYPFAPMFELIECYAKGDKKQFFEMVKNKKGELDQKDFELILLNVTRLFPNSPELTPEIISYIRTSLPELRGSTIMMLGRVLMNLEKN</sequence>
<feature type="signal peptide" evidence="2">
    <location>
        <begin position="1"/>
        <end position="21"/>
    </location>
</feature>
<dbReference type="InterPro" id="IPR036249">
    <property type="entry name" value="Thioredoxin-like_sf"/>
</dbReference>
<evidence type="ECO:0000313" key="5">
    <source>
        <dbReference type="Proteomes" id="UP000285864"/>
    </source>
</evidence>
<dbReference type="Pfam" id="PF00085">
    <property type="entry name" value="Thioredoxin"/>
    <property type="match status" value="1"/>
</dbReference>
<organism evidence="4 5">
    <name type="scientific">Phocaeicola coprocola</name>
    <dbReference type="NCBI Taxonomy" id="310298"/>
    <lineage>
        <taxon>Bacteria</taxon>
        <taxon>Pseudomonadati</taxon>
        <taxon>Bacteroidota</taxon>
        <taxon>Bacteroidia</taxon>
        <taxon>Bacteroidales</taxon>
        <taxon>Bacteroidaceae</taxon>
        <taxon>Phocaeicola</taxon>
    </lineage>
</organism>
<dbReference type="SUPFAM" id="SSF52833">
    <property type="entry name" value="Thioredoxin-like"/>
    <property type="match status" value="1"/>
</dbReference>
<dbReference type="InterPro" id="IPR013766">
    <property type="entry name" value="Thioredoxin_domain"/>
</dbReference>
<name>A0A412GHD5_9BACT</name>
<comment type="caution">
    <text evidence="4">The sequence shown here is derived from an EMBL/GenBank/DDBJ whole genome shotgun (WGS) entry which is preliminary data.</text>
</comment>
<feature type="domain" description="Thioredoxin" evidence="3">
    <location>
        <begin position="8"/>
        <end position="134"/>
    </location>
</feature>
<gene>
    <name evidence="4" type="ORF">DWY20_10720</name>
</gene>
<dbReference type="GO" id="GO:0045454">
    <property type="term" value="P:cell redox homeostasis"/>
    <property type="evidence" value="ECO:0007669"/>
    <property type="project" value="TreeGrafter"/>
</dbReference>
<dbReference type="RefSeq" id="WP_118484912.1">
    <property type="nucleotide sequence ID" value="NZ_CAUELD010000051.1"/>
</dbReference>
<dbReference type="PROSITE" id="PS51352">
    <property type="entry name" value="THIOREDOXIN_2"/>
    <property type="match status" value="1"/>
</dbReference>
<protein>
    <submittedName>
        <fullName evidence="4">DUF255 domain-containing protein</fullName>
    </submittedName>
</protein>
<evidence type="ECO:0000256" key="2">
    <source>
        <dbReference type="SAM" id="SignalP"/>
    </source>
</evidence>
<feature type="chain" id="PRO_5019082138" evidence="2">
    <location>
        <begin position="22"/>
        <end position="360"/>
    </location>
</feature>
<dbReference type="AlphaFoldDB" id="A0A412GHD5"/>
<dbReference type="PROSITE" id="PS00194">
    <property type="entry name" value="THIOREDOXIN_1"/>
    <property type="match status" value="1"/>
</dbReference>
<dbReference type="Gene3D" id="3.40.30.10">
    <property type="entry name" value="Glutaredoxin"/>
    <property type="match status" value="1"/>
</dbReference>
<dbReference type="Proteomes" id="UP000285864">
    <property type="component" value="Unassembled WGS sequence"/>
</dbReference>
<dbReference type="PANTHER" id="PTHR32234:SF0">
    <property type="entry name" value="THIOL:DISULFIDE INTERCHANGE PROTEIN DSBD"/>
    <property type="match status" value="1"/>
</dbReference>
<reference evidence="4 5" key="1">
    <citation type="submission" date="2018-08" db="EMBL/GenBank/DDBJ databases">
        <title>A genome reference for cultivated species of the human gut microbiota.</title>
        <authorList>
            <person name="Zou Y."/>
            <person name="Xue W."/>
            <person name="Luo G."/>
        </authorList>
    </citation>
    <scope>NUCLEOTIDE SEQUENCE [LARGE SCALE GENOMIC DNA]</scope>
    <source>
        <strain evidence="4 5">AF24-2</strain>
    </source>
</reference>
<dbReference type="GO" id="GO:0015035">
    <property type="term" value="F:protein-disulfide reductase activity"/>
    <property type="evidence" value="ECO:0007669"/>
    <property type="project" value="TreeGrafter"/>
</dbReference>
<keyword evidence="5" id="KW-1185">Reference proteome</keyword>
<evidence type="ECO:0000259" key="3">
    <source>
        <dbReference type="PROSITE" id="PS51352"/>
    </source>
</evidence>
<evidence type="ECO:0000256" key="1">
    <source>
        <dbReference type="ARBA" id="ARBA00023284"/>
    </source>
</evidence>
<proteinExistence type="predicted"/>
<keyword evidence="2" id="KW-0732">Signal</keyword>
<keyword evidence="1" id="KW-0676">Redox-active center</keyword>
<evidence type="ECO:0000313" key="4">
    <source>
        <dbReference type="EMBL" id="RGR94159.1"/>
    </source>
</evidence>
<dbReference type="EMBL" id="QRUU01000048">
    <property type="protein sequence ID" value="RGR94159.1"/>
    <property type="molecule type" value="Genomic_DNA"/>
</dbReference>